<dbReference type="InterPro" id="IPR006016">
    <property type="entry name" value="UspA"/>
</dbReference>
<dbReference type="SUPFAM" id="SSF52402">
    <property type="entry name" value="Adenine nucleotide alpha hydrolases-like"/>
    <property type="match status" value="2"/>
</dbReference>
<dbReference type="Pfam" id="PF00582">
    <property type="entry name" value="Usp"/>
    <property type="match status" value="1"/>
</dbReference>
<evidence type="ECO:0000313" key="3">
    <source>
        <dbReference type="EMBL" id="USA62503.1"/>
    </source>
</evidence>
<evidence type="ECO:0000259" key="2">
    <source>
        <dbReference type="Pfam" id="PF00582"/>
    </source>
</evidence>
<dbReference type="RefSeq" id="WP_301642834.1">
    <property type="nucleotide sequence ID" value="NZ_CP098494.1"/>
</dbReference>
<organism evidence="3 4">
    <name type="scientific">Qipengyuania citrea</name>
    <dbReference type="NCBI Taxonomy" id="225971"/>
    <lineage>
        <taxon>Bacteria</taxon>
        <taxon>Pseudomonadati</taxon>
        <taxon>Pseudomonadota</taxon>
        <taxon>Alphaproteobacteria</taxon>
        <taxon>Sphingomonadales</taxon>
        <taxon>Erythrobacteraceae</taxon>
        <taxon>Qipengyuania</taxon>
    </lineage>
</organism>
<gene>
    <name evidence="3" type="ORF">NCF85_05905</name>
</gene>
<dbReference type="PANTHER" id="PTHR46268">
    <property type="entry name" value="STRESS RESPONSE PROTEIN NHAX"/>
    <property type="match status" value="1"/>
</dbReference>
<evidence type="ECO:0000313" key="4">
    <source>
        <dbReference type="Proteomes" id="UP001056619"/>
    </source>
</evidence>
<dbReference type="EMBL" id="CP098494">
    <property type="protein sequence ID" value="USA62503.1"/>
    <property type="molecule type" value="Genomic_DNA"/>
</dbReference>
<comment type="similarity">
    <text evidence="1">Belongs to the universal stress protein A family.</text>
</comment>
<dbReference type="CDD" id="cd00293">
    <property type="entry name" value="USP-like"/>
    <property type="match status" value="2"/>
</dbReference>
<evidence type="ECO:0000256" key="1">
    <source>
        <dbReference type="ARBA" id="ARBA00008791"/>
    </source>
</evidence>
<reference evidence="3 4" key="1">
    <citation type="submission" date="2022-06" db="EMBL/GenBank/DDBJ databases">
        <authorList>
            <person name="Liu G."/>
        </authorList>
    </citation>
    <scope>NUCLEOTIDE SEQUENCE [LARGE SCALE GENOMIC DNA]</scope>
    <source>
        <strain evidence="3 4">E4</strain>
    </source>
</reference>
<keyword evidence="4" id="KW-1185">Reference proteome</keyword>
<dbReference type="Proteomes" id="UP001056619">
    <property type="component" value="Chromosome"/>
</dbReference>
<feature type="domain" description="UspA" evidence="2">
    <location>
        <begin position="279"/>
        <end position="399"/>
    </location>
</feature>
<dbReference type="PANTHER" id="PTHR46268:SF15">
    <property type="entry name" value="UNIVERSAL STRESS PROTEIN HP_0031"/>
    <property type="match status" value="1"/>
</dbReference>
<dbReference type="Gene3D" id="3.40.50.12370">
    <property type="match status" value="1"/>
</dbReference>
<name>A0ABY4UD37_9SPHN</name>
<proteinExistence type="inferred from homology"/>
<sequence>MSRSRTVLCNLARRKTLINIGIRTLSEHEIASLNSICLINYDKNTSTSIHFPSSRVAPHAINGHHGFFGRTNAMFSGNQFVSLVYLCVRLASRWCIFVLNCLGSITPSSTRPILKGVRTELSVCVGGQMMKTILFNAYSDEDYPRRLDLVLDLARYLDGHLTLLNSMPFETTVSADPYGAAFAAMVPIWREEARNLRKKSEVDLANENVPWDWIEDSGPVSHAMLRRSALADIIVLGAREPRVGGSLPSYTAGEIALTTDCPVLVLPENIERLELDQPALVAWDGSAEASHALRAATPLLKRSKSVFLVTVAMKKKKGAQFDFPPIAGAEYLSRHGIECDMVELQFDGMPVAQTITEAAAARRCGLIVLGAYGRMRITERIFGGVTHDMLSNSSVPLLLRH</sequence>
<accession>A0ABY4UD37</accession>
<protein>
    <submittedName>
        <fullName evidence="3">Universal stress protein</fullName>
    </submittedName>
</protein>